<evidence type="ECO:0000313" key="2">
    <source>
        <dbReference type="Proteomes" id="UP000824156"/>
    </source>
</evidence>
<gene>
    <name evidence="1" type="ORF">H9853_06290</name>
</gene>
<reference evidence="1" key="2">
    <citation type="submission" date="2021-04" db="EMBL/GenBank/DDBJ databases">
        <authorList>
            <person name="Gilroy R."/>
        </authorList>
    </citation>
    <scope>NUCLEOTIDE SEQUENCE</scope>
    <source>
        <strain evidence="1">1719</strain>
    </source>
</reference>
<accession>A0A9D1W8U7</accession>
<dbReference type="AlphaFoldDB" id="A0A9D1W8U7"/>
<name>A0A9D1W8U7_9SPHI</name>
<sequence>MDNDKKELLKKDFELFIANRKKTGRNFSIPEFADFASAIINFYVGGGVLAHQERNQAAIFLTSLYNKGLRNVISDEDIQNIAQAICQEELIDYNIINEIFN</sequence>
<organism evidence="1 2">
    <name type="scientific">Candidatus Sphingobacterium stercoripullorum</name>
    <dbReference type="NCBI Taxonomy" id="2838759"/>
    <lineage>
        <taxon>Bacteria</taxon>
        <taxon>Pseudomonadati</taxon>
        <taxon>Bacteroidota</taxon>
        <taxon>Sphingobacteriia</taxon>
        <taxon>Sphingobacteriales</taxon>
        <taxon>Sphingobacteriaceae</taxon>
        <taxon>Sphingobacterium</taxon>
    </lineage>
</organism>
<comment type="caution">
    <text evidence="1">The sequence shown here is derived from an EMBL/GenBank/DDBJ whole genome shotgun (WGS) entry which is preliminary data.</text>
</comment>
<reference evidence="1" key="1">
    <citation type="journal article" date="2021" name="PeerJ">
        <title>Extensive microbial diversity within the chicken gut microbiome revealed by metagenomics and culture.</title>
        <authorList>
            <person name="Gilroy R."/>
            <person name="Ravi A."/>
            <person name="Getino M."/>
            <person name="Pursley I."/>
            <person name="Horton D.L."/>
            <person name="Alikhan N.F."/>
            <person name="Baker D."/>
            <person name="Gharbi K."/>
            <person name="Hall N."/>
            <person name="Watson M."/>
            <person name="Adriaenssens E.M."/>
            <person name="Foster-Nyarko E."/>
            <person name="Jarju S."/>
            <person name="Secka A."/>
            <person name="Antonio M."/>
            <person name="Oren A."/>
            <person name="Chaudhuri R.R."/>
            <person name="La Ragione R."/>
            <person name="Hildebrand F."/>
            <person name="Pallen M.J."/>
        </authorList>
    </citation>
    <scope>NUCLEOTIDE SEQUENCE</scope>
    <source>
        <strain evidence="1">1719</strain>
    </source>
</reference>
<evidence type="ECO:0000313" key="1">
    <source>
        <dbReference type="EMBL" id="HIX54616.1"/>
    </source>
</evidence>
<dbReference type="Proteomes" id="UP000824156">
    <property type="component" value="Unassembled WGS sequence"/>
</dbReference>
<proteinExistence type="predicted"/>
<dbReference type="EMBL" id="DXEZ01000171">
    <property type="protein sequence ID" value="HIX54616.1"/>
    <property type="molecule type" value="Genomic_DNA"/>
</dbReference>
<protein>
    <submittedName>
        <fullName evidence="1">Uncharacterized protein</fullName>
    </submittedName>
</protein>